<dbReference type="InterPro" id="IPR012337">
    <property type="entry name" value="RNaseH-like_sf"/>
</dbReference>
<evidence type="ECO:0000313" key="6">
    <source>
        <dbReference type="Proteomes" id="UP000245464"/>
    </source>
</evidence>
<reference evidence="5 6" key="1">
    <citation type="journal article" date="2018" name="BMC Genomics">
        <title>Comparative genomics of the wheat fungal pathogen Pyrenophora tritici-repentis reveals chromosomal variations and genome plasticity.</title>
        <authorList>
            <person name="Moolhuijzen P."/>
            <person name="See P.T."/>
            <person name="Hane J.K."/>
            <person name="Shi G."/>
            <person name="Liu Z."/>
            <person name="Oliver R.P."/>
            <person name="Moffat C.S."/>
        </authorList>
    </citation>
    <scope>NUCLEOTIDE SEQUENCE [LARGE SCALE GENOMIC DNA]</scope>
    <source>
        <strain evidence="5">M4</strain>
    </source>
</reference>
<feature type="region of interest" description="Disordered" evidence="3">
    <location>
        <begin position="316"/>
        <end position="340"/>
    </location>
</feature>
<keyword evidence="2" id="KW-0694">RNA-binding</keyword>
<dbReference type="KEGG" id="ptrr:90956981"/>
<sequence>MFAAVSSLSNRHDYPLSNSFIFDSGSTCHITNNPDRIHNYRPPIHGDFIWAGNSQIWIKGYGSIVIQLEHKQRVEKLVLHDVAICPDILCNIVSFRVLRKQGLWWDTQSDPTAVKRSDGSTVCELAELYGQWVLEYRPNGSEDRVALHAHSQTSRTRRRPQQAPALLWHKRLGHPGPAAIEHLVQQAEGVRVKGVTTVQCDACGRAKIRRQISRAPRINDQGPAERLAIDFHSYENQSYNKEKSQLLITDRYSRFQWDFYLTDNRTAKSIIRVLSNFLTFLQNQYNITPKVIETDNEITTVKPDVERWIRGQGIAVEPSAPDTQAQNGGAERSGGVNKEKARTMRLDANLPWELWPEITRAAVHLYNRTPNYSNQWKTPYEVFFTRVSLANGIVTSIKKPYLAYLKAYGCKAFAMTDDTHRGKSRLQRLDPKAWIGYLVGYQSSNIYRIWIPSLAKVISTRDVTFDENTIFDGTIEDLMDSLMHSTLSEIAAYVRTIELPPPIPDTGTESFHEDDESINTTEEEEDPPGYYNGRKIQDHYPTPPSTPPPAVLLAQFMSGNVRSTPEIQSSKTVPWAAAFMAGLKAGTIGTHNGSPIDKAQLHRLLAKGVKIHQSQLPDPPTARTDLDQHPLGELFKEAQRAHLDSHKVTNSWEEVPYQAAKSKGHQILDCMWVYVYKFNKANQFIKCKARLVVRGDQQRNITSQDTYAATLASRSFRLLMAIAAKHNLELKQYDVTNAFVHASLDREVYMRMPKGYQKPGTILRIKKALYGLRISPLLWQKDLTATLTQLGFQIVPHEPCCMIKDGIIIFYYVDDIILAYGKDQSKKAQEAMDQLKQRYSITGGDDLQWFLGIEVIRDRSKQLIHLSQVAYYEKINRLVDDQTIRHDTPMATSELMPREGLATPSEINRYQRKIGSLLYAAVNTRPDIAFATSRLARFLANPSQEHQQAADRVLLYLSDTKWLALRLGGGTAMQVASDASFADNTLDRKSSQGYAIKLFGGLIAWRSSKQDTVTTSTTEAELLALSQVAKEAIFTSRLISELKVKLPSPTITIQCDNQQTIRLVTQAVSRLTTKLRHVDIHNHWLRQEVTNQRIKVVYTKSSEMIADGLTKVLPVNQWTGFLIQLGLVEVRDREPHNQSPVVEIQAQLEQLSCG</sequence>
<dbReference type="CDD" id="cd09272">
    <property type="entry name" value="RNase_HI_RT_Ty1"/>
    <property type="match status" value="1"/>
</dbReference>
<dbReference type="SUPFAM" id="SSF53098">
    <property type="entry name" value="Ribonuclease H-like"/>
    <property type="match status" value="1"/>
</dbReference>
<organism evidence="5 6">
    <name type="scientific">Pyrenophora tritici-repentis</name>
    <dbReference type="NCBI Taxonomy" id="45151"/>
    <lineage>
        <taxon>Eukaryota</taxon>
        <taxon>Fungi</taxon>
        <taxon>Dikarya</taxon>
        <taxon>Ascomycota</taxon>
        <taxon>Pezizomycotina</taxon>
        <taxon>Dothideomycetes</taxon>
        <taxon>Pleosporomycetidae</taxon>
        <taxon>Pleosporales</taxon>
        <taxon>Pleosporineae</taxon>
        <taxon>Pleosporaceae</taxon>
        <taxon>Pyrenophora</taxon>
    </lineage>
</organism>
<dbReference type="AlphaFoldDB" id="A0A834VMI2"/>
<dbReference type="PANTHER" id="PTHR11439">
    <property type="entry name" value="GAG-POL-RELATED RETROTRANSPOSON"/>
    <property type="match status" value="1"/>
</dbReference>
<keyword evidence="1" id="KW-0378">Hydrolase</keyword>
<evidence type="ECO:0000259" key="4">
    <source>
        <dbReference type="PROSITE" id="PS50994"/>
    </source>
</evidence>
<evidence type="ECO:0000313" key="5">
    <source>
        <dbReference type="EMBL" id="KAF7569155.1"/>
    </source>
</evidence>
<accession>A0A834VMI2</accession>
<dbReference type="Proteomes" id="UP000245464">
    <property type="component" value="Chromosome 6"/>
</dbReference>
<comment type="caution">
    <text evidence="5">The sequence shown here is derived from an EMBL/GenBank/DDBJ whole genome shotgun (WGS) entry which is preliminary data.</text>
</comment>
<dbReference type="Pfam" id="PF25597">
    <property type="entry name" value="SH3_retrovirus"/>
    <property type="match status" value="1"/>
</dbReference>
<keyword evidence="1" id="KW-0645">Protease</keyword>
<dbReference type="EMBL" id="NQIK02000006">
    <property type="protein sequence ID" value="KAF7569155.1"/>
    <property type="molecule type" value="Genomic_DNA"/>
</dbReference>
<dbReference type="InterPro" id="IPR043502">
    <property type="entry name" value="DNA/RNA_pol_sf"/>
</dbReference>
<feature type="region of interest" description="Disordered" evidence="3">
    <location>
        <begin position="501"/>
        <end position="547"/>
    </location>
</feature>
<evidence type="ECO:0000256" key="3">
    <source>
        <dbReference type="SAM" id="MobiDB-lite"/>
    </source>
</evidence>
<dbReference type="GO" id="GO:0015074">
    <property type="term" value="P:DNA integration"/>
    <property type="evidence" value="ECO:0007669"/>
    <property type="project" value="InterPro"/>
</dbReference>
<proteinExistence type="predicted"/>
<evidence type="ECO:0000256" key="2">
    <source>
        <dbReference type="ARBA" id="ARBA00022884"/>
    </source>
</evidence>
<dbReference type="InterPro" id="IPR057670">
    <property type="entry name" value="SH3_retrovirus"/>
</dbReference>
<dbReference type="GeneID" id="90956981"/>
<protein>
    <recommendedName>
        <fullName evidence="4">Integrase catalytic domain-containing protein</fullName>
    </recommendedName>
</protein>
<keyword evidence="1" id="KW-0064">Aspartyl protease</keyword>
<dbReference type="SUPFAM" id="SSF56672">
    <property type="entry name" value="DNA/RNA polymerases"/>
    <property type="match status" value="1"/>
</dbReference>
<dbReference type="Pfam" id="PF07727">
    <property type="entry name" value="RVT_2"/>
    <property type="match status" value="1"/>
</dbReference>
<dbReference type="InterPro" id="IPR001584">
    <property type="entry name" value="Integrase_cat-core"/>
</dbReference>
<dbReference type="GO" id="GO:0005634">
    <property type="term" value="C:nucleus"/>
    <property type="evidence" value="ECO:0007669"/>
    <property type="project" value="UniProtKB-ARBA"/>
</dbReference>
<dbReference type="Gene3D" id="3.30.420.10">
    <property type="entry name" value="Ribonuclease H-like superfamily/Ribonuclease H"/>
    <property type="match status" value="1"/>
</dbReference>
<evidence type="ECO:0000256" key="1">
    <source>
        <dbReference type="ARBA" id="ARBA00022750"/>
    </source>
</evidence>
<name>A0A834VMI2_9PLEO</name>
<dbReference type="InterPro" id="IPR036397">
    <property type="entry name" value="RNaseH_sf"/>
</dbReference>
<dbReference type="InterPro" id="IPR013103">
    <property type="entry name" value="RVT_2"/>
</dbReference>
<dbReference type="GO" id="GO:0003723">
    <property type="term" value="F:RNA binding"/>
    <property type="evidence" value="ECO:0007669"/>
    <property type="project" value="UniProtKB-KW"/>
</dbReference>
<dbReference type="PANTHER" id="PTHR11439:SF440">
    <property type="entry name" value="INTEGRASE CATALYTIC DOMAIN-CONTAINING PROTEIN"/>
    <property type="match status" value="1"/>
</dbReference>
<feature type="compositionally biased region" description="Acidic residues" evidence="3">
    <location>
        <begin position="512"/>
        <end position="527"/>
    </location>
</feature>
<dbReference type="PROSITE" id="PS50994">
    <property type="entry name" value="INTEGRASE"/>
    <property type="match status" value="1"/>
</dbReference>
<dbReference type="RefSeq" id="XP_065961367.1">
    <property type="nucleotide sequence ID" value="XM_066108182.1"/>
</dbReference>
<gene>
    <name evidence="5" type="ORF">PtrM4_115700</name>
</gene>
<dbReference type="InterPro" id="IPR054722">
    <property type="entry name" value="PolX-like_BBD"/>
</dbReference>
<dbReference type="Pfam" id="PF22936">
    <property type="entry name" value="Pol_BBD"/>
    <property type="match status" value="1"/>
</dbReference>
<dbReference type="GO" id="GO:0004190">
    <property type="term" value="F:aspartic-type endopeptidase activity"/>
    <property type="evidence" value="ECO:0007669"/>
    <property type="project" value="UniProtKB-KW"/>
</dbReference>
<feature type="domain" description="Integrase catalytic" evidence="4">
    <location>
        <begin position="219"/>
        <end position="387"/>
    </location>
</feature>